<gene>
    <name evidence="2" type="ORF">P691DRAFT_644915</name>
</gene>
<name>A0A9P5WXW9_9AGAR</name>
<protein>
    <submittedName>
        <fullName evidence="2">Uncharacterized protein</fullName>
    </submittedName>
</protein>
<sequence length="75" mass="8744">FAGKKYKPVALKVRPVLSELPQKFRIKREITGNPLEGMPELPIHPPEFTPQGRYTQERKEQMDASHEEDFLLPEE</sequence>
<dbReference type="OrthoDB" id="2941157at2759"/>
<feature type="region of interest" description="Disordered" evidence="1">
    <location>
        <begin position="31"/>
        <end position="75"/>
    </location>
</feature>
<evidence type="ECO:0000256" key="1">
    <source>
        <dbReference type="SAM" id="MobiDB-lite"/>
    </source>
</evidence>
<dbReference type="AlphaFoldDB" id="A0A9P5WXW9"/>
<dbReference type="Proteomes" id="UP000807342">
    <property type="component" value="Unassembled WGS sequence"/>
</dbReference>
<evidence type="ECO:0000313" key="2">
    <source>
        <dbReference type="EMBL" id="KAF9439901.1"/>
    </source>
</evidence>
<reference evidence="2" key="1">
    <citation type="submission" date="2020-11" db="EMBL/GenBank/DDBJ databases">
        <authorList>
            <consortium name="DOE Joint Genome Institute"/>
            <person name="Ahrendt S."/>
            <person name="Riley R."/>
            <person name="Andreopoulos W."/>
            <person name="Labutti K."/>
            <person name="Pangilinan J."/>
            <person name="Ruiz-Duenas F.J."/>
            <person name="Barrasa J.M."/>
            <person name="Sanchez-Garcia M."/>
            <person name="Camarero S."/>
            <person name="Miyauchi S."/>
            <person name="Serrano A."/>
            <person name="Linde D."/>
            <person name="Babiker R."/>
            <person name="Drula E."/>
            <person name="Ayuso-Fernandez I."/>
            <person name="Pacheco R."/>
            <person name="Padilla G."/>
            <person name="Ferreira P."/>
            <person name="Barriuso J."/>
            <person name="Kellner H."/>
            <person name="Castanera R."/>
            <person name="Alfaro M."/>
            <person name="Ramirez L."/>
            <person name="Pisabarro A.G."/>
            <person name="Kuo A."/>
            <person name="Tritt A."/>
            <person name="Lipzen A."/>
            <person name="He G."/>
            <person name="Yan M."/>
            <person name="Ng V."/>
            <person name="Cullen D."/>
            <person name="Martin F."/>
            <person name="Rosso M.-N."/>
            <person name="Henrissat B."/>
            <person name="Hibbett D."/>
            <person name="Martinez A.T."/>
            <person name="Grigoriev I.V."/>
        </authorList>
    </citation>
    <scope>NUCLEOTIDE SEQUENCE</scope>
    <source>
        <strain evidence="2">MF-IS2</strain>
    </source>
</reference>
<comment type="caution">
    <text evidence="2">The sequence shown here is derived from an EMBL/GenBank/DDBJ whole genome shotgun (WGS) entry which is preliminary data.</text>
</comment>
<dbReference type="EMBL" id="MU153187">
    <property type="protein sequence ID" value="KAF9439901.1"/>
    <property type="molecule type" value="Genomic_DNA"/>
</dbReference>
<organism evidence="2 3">
    <name type="scientific">Macrolepiota fuliginosa MF-IS2</name>
    <dbReference type="NCBI Taxonomy" id="1400762"/>
    <lineage>
        <taxon>Eukaryota</taxon>
        <taxon>Fungi</taxon>
        <taxon>Dikarya</taxon>
        <taxon>Basidiomycota</taxon>
        <taxon>Agaricomycotina</taxon>
        <taxon>Agaricomycetes</taxon>
        <taxon>Agaricomycetidae</taxon>
        <taxon>Agaricales</taxon>
        <taxon>Agaricineae</taxon>
        <taxon>Agaricaceae</taxon>
        <taxon>Macrolepiota</taxon>
    </lineage>
</organism>
<feature type="non-terminal residue" evidence="2">
    <location>
        <position position="75"/>
    </location>
</feature>
<feature type="compositionally biased region" description="Basic and acidic residues" evidence="1">
    <location>
        <begin position="55"/>
        <end position="69"/>
    </location>
</feature>
<feature type="non-terminal residue" evidence="2">
    <location>
        <position position="1"/>
    </location>
</feature>
<accession>A0A9P5WXW9</accession>
<proteinExistence type="predicted"/>
<keyword evidence="3" id="KW-1185">Reference proteome</keyword>
<evidence type="ECO:0000313" key="3">
    <source>
        <dbReference type="Proteomes" id="UP000807342"/>
    </source>
</evidence>